<evidence type="ECO:0000313" key="2">
    <source>
        <dbReference type="Proteomes" id="UP000499080"/>
    </source>
</evidence>
<dbReference type="AlphaFoldDB" id="A0A4Y2RQ98"/>
<gene>
    <name evidence="1" type="ORF">AVEN_182986_1</name>
</gene>
<reference evidence="1 2" key="1">
    <citation type="journal article" date="2019" name="Sci. Rep.">
        <title>Orb-weaving spider Araneus ventricosus genome elucidates the spidroin gene catalogue.</title>
        <authorList>
            <person name="Kono N."/>
            <person name="Nakamura H."/>
            <person name="Ohtoshi R."/>
            <person name="Moran D.A.P."/>
            <person name="Shinohara A."/>
            <person name="Yoshida Y."/>
            <person name="Fujiwara M."/>
            <person name="Mori M."/>
            <person name="Tomita M."/>
            <person name="Arakawa K."/>
        </authorList>
    </citation>
    <scope>NUCLEOTIDE SEQUENCE [LARGE SCALE GENOMIC DNA]</scope>
</reference>
<name>A0A4Y2RQ98_ARAVE</name>
<accession>A0A4Y2RQ98</accession>
<sequence>MADTNLHELVQTDVFFYHEVQHQLSVVNFPSIEQWDFTCDFKTACPMLATERRLTVKFLKALQDKAVSYAINIKRLDSREGLVRGDFDMDLLDAYGSS</sequence>
<proteinExistence type="predicted"/>
<organism evidence="1 2">
    <name type="scientific">Araneus ventricosus</name>
    <name type="common">Orbweaver spider</name>
    <name type="synonym">Epeira ventricosa</name>
    <dbReference type="NCBI Taxonomy" id="182803"/>
    <lineage>
        <taxon>Eukaryota</taxon>
        <taxon>Metazoa</taxon>
        <taxon>Ecdysozoa</taxon>
        <taxon>Arthropoda</taxon>
        <taxon>Chelicerata</taxon>
        <taxon>Arachnida</taxon>
        <taxon>Araneae</taxon>
        <taxon>Araneomorphae</taxon>
        <taxon>Entelegynae</taxon>
        <taxon>Araneoidea</taxon>
        <taxon>Araneidae</taxon>
        <taxon>Araneus</taxon>
    </lineage>
</organism>
<dbReference type="EMBL" id="BGPR01017716">
    <property type="protein sequence ID" value="GBN77075.1"/>
    <property type="molecule type" value="Genomic_DNA"/>
</dbReference>
<comment type="caution">
    <text evidence="1">The sequence shown here is derived from an EMBL/GenBank/DDBJ whole genome shotgun (WGS) entry which is preliminary data.</text>
</comment>
<evidence type="ECO:0000313" key="1">
    <source>
        <dbReference type="EMBL" id="GBN77075.1"/>
    </source>
</evidence>
<dbReference type="Proteomes" id="UP000499080">
    <property type="component" value="Unassembled WGS sequence"/>
</dbReference>
<keyword evidence="2" id="KW-1185">Reference proteome</keyword>
<protein>
    <submittedName>
        <fullName evidence="1">Uncharacterized protein</fullName>
    </submittedName>
</protein>